<dbReference type="GO" id="GO:0022857">
    <property type="term" value="F:transmembrane transporter activity"/>
    <property type="evidence" value="ECO:0007669"/>
    <property type="project" value="InterPro"/>
</dbReference>
<evidence type="ECO:0000259" key="7">
    <source>
        <dbReference type="Pfam" id="PF00892"/>
    </source>
</evidence>
<evidence type="ECO:0000256" key="4">
    <source>
        <dbReference type="ARBA" id="ARBA00022989"/>
    </source>
</evidence>
<dbReference type="PANTHER" id="PTHR31218">
    <property type="entry name" value="WAT1-RELATED PROTEIN"/>
    <property type="match status" value="1"/>
</dbReference>
<sequence length="991" mass="107331">MPGSGDLAKPVAAMVSFQVVFAGLNIFYKLAVSDGMDLRVLVAYRYVFATAVLAPLAYFVERRNRTKLTWRVLALSFVCGLTGGSLAQNLYITGMKLTTATFATATANLVPAVTFILALVFRYERLAIRTFSGQAKVAGTFLGIGGAMLLTFYRGVDITPWHSHVNLVATLAQRHRSNNASGSPTTNYGMGSLLCTSSCFFYALWLIIQAKLTREYPFHYSSTALMCAMTALQSAAFALCFDRDVAQWRLGFDIRLLSVVYAGVVASGVMLVVLSWCVKRRGPLFVSVFSPLMLLIVAVLSSLLLGERLHLGTALGAVLIVMGLYAVLWGKGRETTEATEVAKCSAAGPMDLHYGGRVGEAVAVGEAAYIAAAGAGAGSGVVDVVTRDSAAQALGTVVQLHFDKTVEKKRAADAQKQELWRLFLAFFLFLALVLSAVAGSPPARLQCRHLWAPAGLLSLAHLAFYAAVAHHLRCLNGFRYQRRCHKLTLALAADRLRMLKSGGDVVPAADVEVPYQEPPESYLAKFKRSWAIHFAFLIATFAFSVAASVIFAGVNIFYKLAVSDGMDMRVLVAYRYLFASTFLAPLAYFIERNYINFQEEPNQADVESGGAVFHLRPHRVAARGGAAAAGRRPRVDRVASSVIRESLNECNNIWSALLRRGSLAQNLYISGMKLTSATFATATTNLIPAVTFVLALIFGYERLGIRTLSGQAKVAGTLLGVGGAMLLTFYKGADITPWHSHVNLAAAHGAAAVHPAAAEATNRVMGSLLCISSCCFYALWLILQAKLSREYPFHYSSTALMCVMSTLQSVAYALCYDRDVAQWRLGFDVRLLSVVYTVCSLLCSVPIINSSIANLFVESWWCVQGVLASGGMLVVLSWCVKRRGPLFASIFNPLMLLVVAVLSSLLLGERLHLGSALGAVLIVMGLYAVLWGKGRETAAEVAKVGELPTDEDSDDGRRIDVVVQLPSTCLPHIIHSDQAEEDRWKQRSTTG</sequence>
<dbReference type="Proteomes" id="UP000095767">
    <property type="component" value="Unassembled WGS sequence"/>
</dbReference>
<comment type="similarity">
    <text evidence="2">Belongs to the drug/metabolite transporter (DMT) superfamily. Plant drug/metabolite exporter (P-DME) (TC 2.A.7.4) family.</text>
</comment>
<dbReference type="SUPFAM" id="SSF103481">
    <property type="entry name" value="Multidrug resistance efflux transporter EmrE"/>
    <property type="match status" value="3"/>
</dbReference>
<feature type="transmembrane region" description="Helical" evidence="6">
    <location>
        <begin position="133"/>
        <end position="153"/>
    </location>
</feature>
<keyword evidence="9" id="KW-1185">Reference proteome</keyword>
<feature type="transmembrane region" description="Helical" evidence="6">
    <location>
        <begin position="259"/>
        <end position="277"/>
    </location>
</feature>
<feature type="transmembrane region" description="Helical" evidence="6">
    <location>
        <begin position="860"/>
        <end position="879"/>
    </location>
</feature>
<feature type="transmembrane region" description="Helical" evidence="6">
    <location>
        <begin position="534"/>
        <end position="558"/>
    </location>
</feature>
<protein>
    <submittedName>
        <fullName evidence="8">WAT1-related protein</fullName>
    </submittedName>
</protein>
<reference evidence="8 9" key="1">
    <citation type="submission" date="2016-09" db="EMBL/GenBank/DDBJ databases">
        <title>The draft genome of Dichanthelium oligosanthes: A C3 panicoid grass species.</title>
        <authorList>
            <person name="Studer A.J."/>
            <person name="Schnable J.C."/>
            <person name="Brutnell T.P."/>
        </authorList>
    </citation>
    <scope>NUCLEOTIDE SEQUENCE [LARGE SCALE GENOMIC DNA]</scope>
    <source>
        <strain evidence="9">cv. Kellogg 1175</strain>
        <tissue evidence="8">Leaf</tissue>
    </source>
</reference>
<evidence type="ECO:0000256" key="1">
    <source>
        <dbReference type="ARBA" id="ARBA00004141"/>
    </source>
</evidence>
<dbReference type="Pfam" id="PF00892">
    <property type="entry name" value="EamA"/>
    <property type="match status" value="2"/>
</dbReference>
<feature type="transmembrane region" description="Helical" evidence="6">
    <location>
        <begin position="450"/>
        <end position="472"/>
    </location>
</feature>
<dbReference type="AlphaFoldDB" id="A0A1E5W3J2"/>
<evidence type="ECO:0000313" key="9">
    <source>
        <dbReference type="Proteomes" id="UP000095767"/>
    </source>
</evidence>
<accession>A0A1E5W3J2</accession>
<feature type="transmembrane region" description="Helical" evidence="6">
    <location>
        <begin position="886"/>
        <end position="907"/>
    </location>
</feature>
<dbReference type="EMBL" id="LWDX02022589">
    <property type="protein sequence ID" value="OEL31875.1"/>
    <property type="molecule type" value="Genomic_DNA"/>
</dbReference>
<keyword evidence="5 6" id="KW-0472">Membrane</keyword>
<feature type="transmembrane region" description="Helical" evidence="6">
    <location>
        <begin position="764"/>
        <end position="783"/>
    </location>
</feature>
<dbReference type="InterPro" id="IPR037185">
    <property type="entry name" value="EmrE-like"/>
</dbReference>
<dbReference type="InterPro" id="IPR000620">
    <property type="entry name" value="EamA_dom"/>
</dbReference>
<feature type="transmembrane region" description="Helical" evidence="6">
    <location>
        <begin position="827"/>
        <end position="848"/>
    </location>
</feature>
<evidence type="ECO:0000256" key="2">
    <source>
        <dbReference type="ARBA" id="ARBA00007635"/>
    </source>
</evidence>
<feature type="transmembrane region" description="Helical" evidence="6">
    <location>
        <begin position="311"/>
        <end position="329"/>
    </location>
</feature>
<evidence type="ECO:0000256" key="5">
    <source>
        <dbReference type="ARBA" id="ARBA00023136"/>
    </source>
</evidence>
<feature type="transmembrane region" description="Helical" evidence="6">
    <location>
        <begin position="220"/>
        <end position="239"/>
    </location>
</feature>
<comment type="caution">
    <text evidence="8">The sequence shown here is derived from an EMBL/GenBank/DDBJ whole genome shotgun (WGS) entry which is preliminary data.</text>
</comment>
<feature type="transmembrane region" description="Helical" evidence="6">
    <location>
        <begin position="284"/>
        <end position="305"/>
    </location>
</feature>
<evidence type="ECO:0000256" key="3">
    <source>
        <dbReference type="ARBA" id="ARBA00022692"/>
    </source>
</evidence>
<feature type="transmembrane region" description="Helical" evidence="6">
    <location>
        <begin position="712"/>
        <end position="730"/>
    </location>
</feature>
<proteinExistence type="inferred from homology"/>
<feature type="transmembrane region" description="Helical" evidence="6">
    <location>
        <begin position="43"/>
        <end position="60"/>
    </location>
</feature>
<feature type="transmembrane region" description="Helical" evidence="6">
    <location>
        <begin position="570"/>
        <end position="590"/>
    </location>
</feature>
<comment type="subcellular location">
    <subcellularLocation>
        <location evidence="1">Membrane</location>
        <topology evidence="1">Multi-pass membrane protein</topology>
    </subcellularLocation>
</comment>
<evidence type="ECO:0000313" key="8">
    <source>
        <dbReference type="EMBL" id="OEL31875.1"/>
    </source>
</evidence>
<gene>
    <name evidence="8" type="ORF">BAE44_0007106</name>
</gene>
<dbReference type="OrthoDB" id="1728340at2759"/>
<keyword evidence="3 6" id="KW-0812">Transmembrane</keyword>
<name>A0A1E5W3J2_9POAL</name>
<feature type="transmembrane region" description="Helical" evidence="6">
    <location>
        <begin position="913"/>
        <end position="930"/>
    </location>
</feature>
<feature type="transmembrane region" description="Helical" evidence="6">
    <location>
        <begin position="12"/>
        <end position="31"/>
    </location>
</feature>
<dbReference type="InterPro" id="IPR030184">
    <property type="entry name" value="WAT1-related"/>
</dbReference>
<feature type="domain" description="EamA" evidence="7">
    <location>
        <begin position="190"/>
        <end position="328"/>
    </location>
</feature>
<feature type="transmembrane region" description="Helical" evidence="6">
    <location>
        <begin position="795"/>
        <end position="815"/>
    </location>
</feature>
<feature type="transmembrane region" description="Helical" evidence="6">
    <location>
        <begin position="188"/>
        <end position="208"/>
    </location>
</feature>
<feature type="transmembrane region" description="Helical" evidence="6">
    <location>
        <begin position="72"/>
        <end position="91"/>
    </location>
</feature>
<keyword evidence="4 6" id="KW-1133">Transmembrane helix</keyword>
<feature type="transmembrane region" description="Helical" evidence="6">
    <location>
        <begin position="677"/>
        <end position="700"/>
    </location>
</feature>
<organism evidence="8 9">
    <name type="scientific">Dichanthelium oligosanthes</name>
    <dbReference type="NCBI Taxonomy" id="888268"/>
    <lineage>
        <taxon>Eukaryota</taxon>
        <taxon>Viridiplantae</taxon>
        <taxon>Streptophyta</taxon>
        <taxon>Embryophyta</taxon>
        <taxon>Tracheophyta</taxon>
        <taxon>Spermatophyta</taxon>
        <taxon>Magnoliopsida</taxon>
        <taxon>Liliopsida</taxon>
        <taxon>Poales</taxon>
        <taxon>Poaceae</taxon>
        <taxon>PACMAD clade</taxon>
        <taxon>Panicoideae</taxon>
        <taxon>Panicodae</taxon>
        <taxon>Paniceae</taxon>
        <taxon>Dichantheliinae</taxon>
        <taxon>Dichanthelium</taxon>
    </lineage>
</organism>
<evidence type="ECO:0000256" key="6">
    <source>
        <dbReference type="SAM" id="Phobius"/>
    </source>
</evidence>
<feature type="domain" description="EamA" evidence="7">
    <location>
        <begin position="19"/>
        <end position="151"/>
    </location>
</feature>
<feature type="transmembrane region" description="Helical" evidence="6">
    <location>
        <begin position="419"/>
        <end position="438"/>
    </location>
</feature>
<feature type="transmembrane region" description="Helical" evidence="6">
    <location>
        <begin position="97"/>
        <end position="121"/>
    </location>
</feature>
<dbReference type="GO" id="GO:0016020">
    <property type="term" value="C:membrane"/>
    <property type="evidence" value="ECO:0007669"/>
    <property type="project" value="UniProtKB-SubCell"/>
</dbReference>